<reference evidence="3" key="1">
    <citation type="submission" date="2019-04" db="EMBL/GenBank/DDBJ databases">
        <title>Sequencing of skin fungus with MAO and IRED activity.</title>
        <authorList>
            <person name="Marsaioli A.J."/>
            <person name="Bonatto J.M.C."/>
            <person name="Reis Junior O."/>
        </authorList>
    </citation>
    <scope>NUCLEOTIDE SEQUENCE</scope>
    <source>
        <strain evidence="3">28M1</strain>
    </source>
</reference>
<evidence type="ECO:0000313" key="4">
    <source>
        <dbReference type="Proteomes" id="UP000758155"/>
    </source>
</evidence>
<keyword evidence="2" id="KW-1133">Transmembrane helix</keyword>
<dbReference type="EMBL" id="SWKV01000001">
    <property type="protein sequence ID" value="KAF3048093.1"/>
    <property type="molecule type" value="Genomic_DNA"/>
</dbReference>
<accession>A0A9P4X1I8</accession>
<dbReference type="Proteomes" id="UP000758155">
    <property type="component" value="Unassembled WGS sequence"/>
</dbReference>
<evidence type="ECO:0000256" key="1">
    <source>
        <dbReference type="SAM" id="MobiDB-lite"/>
    </source>
</evidence>
<feature type="compositionally biased region" description="Basic and acidic residues" evidence="1">
    <location>
        <begin position="174"/>
        <end position="196"/>
    </location>
</feature>
<keyword evidence="2" id="KW-0812">Transmembrane</keyword>
<protein>
    <submittedName>
        <fullName evidence="3">Uncharacterized protein</fullName>
    </submittedName>
</protein>
<feature type="transmembrane region" description="Helical" evidence="2">
    <location>
        <begin position="480"/>
        <end position="501"/>
    </location>
</feature>
<gene>
    <name evidence="3" type="ORF">E8E12_010238</name>
</gene>
<proteinExistence type="predicted"/>
<evidence type="ECO:0000256" key="2">
    <source>
        <dbReference type="SAM" id="Phobius"/>
    </source>
</evidence>
<feature type="region of interest" description="Disordered" evidence="1">
    <location>
        <begin position="1"/>
        <end position="131"/>
    </location>
</feature>
<feature type="compositionally biased region" description="Basic residues" evidence="1">
    <location>
        <begin position="41"/>
        <end position="55"/>
    </location>
</feature>
<keyword evidence="2" id="KW-0472">Membrane</keyword>
<evidence type="ECO:0000313" key="3">
    <source>
        <dbReference type="EMBL" id="KAF3048093.1"/>
    </source>
</evidence>
<comment type="caution">
    <text evidence="3">The sequence shown here is derived from an EMBL/GenBank/DDBJ whole genome shotgun (WGS) entry which is preliminary data.</text>
</comment>
<dbReference type="AlphaFoldDB" id="A0A9P4X1I8"/>
<organism evidence="3 4">
    <name type="scientific">Didymella heteroderae</name>
    <dbReference type="NCBI Taxonomy" id="1769908"/>
    <lineage>
        <taxon>Eukaryota</taxon>
        <taxon>Fungi</taxon>
        <taxon>Dikarya</taxon>
        <taxon>Ascomycota</taxon>
        <taxon>Pezizomycotina</taxon>
        <taxon>Dothideomycetes</taxon>
        <taxon>Pleosporomycetidae</taxon>
        <taxon>Pleosporales</taxon>
        <taxon>Pleosporineae</taxon>
        <taxon>Didymellaceae</taxon>
        <taxon>Didymella</taxon>
    </lineage>
</organism>
<sequence length="515" mass="58194">MGDLAEQQVEPLAATEKSEGLQAPPKPSSTVASMAPATDAKKRRGKLSIFSRHKKDKLDKSAERPITSGTACESSKNEEDAAPFEGIAPHVEHKGDVPPGSAAQPSSAVFNNIGFAGPSSSAPPPTDWATPATNPHLFVPIIKITPATPRAQSITGTEMSDYLLAAPKLENRLDDNRANISKPDDKKDQYPLRIPEEPGDYPHITGPRNLKKFGRLPYETRHVYIPLARHWVDHRPIANWLISGVKIHSQKEADYEDHRLALYFLRRHGIAHLRYCNILEFIEHIKRWREIPNPAHVLELGVPVQYMGSIAWTHIVKRMRDLEIDPHKLDMQQYQVLQNITTYRILTAALLEMKQADEDGTYDERFKKWNKGSDKVLFDWQTRIMNNRRQDSGMNNRRFSHRYPKGIDADDPRSDPSLQACLEAKKAERSRADKEAAKQATAAGSPLLPPPDQVEQQKSRKKWYAVVFLDPVQRVKTWSWSYIIFSLLIFTPLIGGSTWAIMSSGTTDKFTDHIS</sequence>
<keyword evidence="4" id="KW-1185">Reference proteome</keyword>
<feature type="region of interest" description="Disordered" evidence="1">
    <location>
        <begin position="174"/>
        <end position="203"/>
    </location>
</feature>
<feature type="compositionally biased region" description="Basic and acidic residues" evidence="1">
    <location>
        <begin position="405"/>
        <end position="414"/>
    </location>
</feature>
<name>A0A9P4X1I8_9PLEO</name>
<feature type="region of interest" description="Disordered" evidence="1">
    <location>
        <begin position="389"/>
        <end position="455"/>
    </location>
</feature>
<feature type="compositionally biased region" description="Basic and acidic residues" evidence="1">
    <location>
        <begin position="423"/>
        <end position="437"/>
    </location>
</feature>
<dbReference type="OrthoDB" id="3795035at2759"/>